<dbReference type="RefSeq" id="WP_207294697.1">
    <property type="nucleotide sequence ID" value="NZ_CP071448.1"/>
</dbReference>
<dbReference type="Pfam" id="PF01370">
    <property type="entry name" value="Epimerase"/>
    <property type="match status" value="1"/>
</dbReference>
<dbReference type="SUPFAM" id="SSF51735">
    <property type="entry name" value="NAD(P)-binding Rossmann-fold domains"/>
    <property type="match status" value="1"/>
</dbReference>
<feature type="domain" description="NAD-dependent epimerase/dehydratase" evidence="1">
    <location>
        <begin position="3"/>
        <end position="207"/>
    </location>
</feature>
<keyword evidence="3" id="KW-1185">Reference proteome</keyword>
<evidence type="ECO:0000259" key="1">
    <source>
        <dbReference type="Pfam" id="PF01370"/>
    </source>
</evidence>
<dbReference type="Gene3D" id="3.40.50.720">
    <property type="entry name" value="NAD(P)-binding Rossmann-like Domain"/>
    <property type="match status" value="1"/>
</dbReference>
<dbReference type="InterPro" id="IPR001509">
    <property type="entry name" value="Epimerase_deHydtase"/>
</dbReference>
<proteinExistence type="predicted"/>
<accession>A0ABX7QA14</accession>
<sequence length="299" mass="33700">MEILMTGATGFVGSYLRVYLEKKRNTIKTASFRYQTNQSFDFKENAIVHLAGKAHDIKNVSRPSDYYEANFELTKQVFDSFLKSEATVFVYLSSVKAVADNIDGVLTEDIAPNPQTHYGISKRQAEEYLLSKELPLGKRLYILRPCMIHGPGNKGNLNLLYNFVSKNLPWPLGAFDNRRSFLSVENICFVINELLETKEIPNGIYHVADDDSLSTNELIKTIGANLSKKSVIWKVSPFGIKAIARMGDYLSLPLNSERLNKLTENYVVSNSKIKKALKKEFPVATKEGLAITIKSFNKI</sequence>
<dbReference type="PANTHER" id="PTHR43245:SF58">
    <property type="entry name" value="BLL5923 PROTEIN"/>
    <property type="match status" value="1"/>
</dbReference>
<dbReference type="PANTHER" id="PTHR43245">
    <property type="entry name" value="BIFUNCTIONAL POLYMYXIN RESISTANCE PROTEIN ARNA"/>
    <property type="match status" value="1"/>
</dbReference>
<dbReference type="InterPro" id="IPR050177">
    <property type="entry name" value="Lipid_A_modif_metabolic_enz"/>
</dbReference>
<gene>
    <name evidence="2" type="ORF">J0383_14355</name>
</gene>
<reference evidence="2 3" key="1">
    <citation type="submission" date="2021-03" db="EMBL/GenBank/DDBJ databases">
        <title>Flavobacterium kribbensis sp. nov, an endophytic bacteria, isolated from soybean.</title>
        <authorList>
            <person name="Lee J."/>
            <person name="Seo J."/>
        </authorList>
    </citation>
    <scope>NUCLEOTIDE SEQUENCE [LARGE SCALE GENOMIC DNA]</scope>
    <source>
        <strain evidence="2 3">BB8</strain>
    </source>
</reference>
<evidence type="ECO:0000313" key="3">
    <source>
        <dbReference type="Proteomes" id="UP000663440"/>
    </source>
</evidence>
<dbReference type="EMBL" id="CP071448">
    <property type="protein sequence ID" value="QSW87468.1"/>
    <property type="molecule type" value="Genomic_DNA"/>
</dbReference>
<protein>
    <submittedName>
        <fullName evidence="2">NAD-dependent epimerase/dehydratase family protein</fullName>
    </submittedName>
</protein>
<evidence type="ECO:0000313" key="2">
    <source>
        <dbReference type="EMBL" id="QSW87468.1"/>
    </source>
</evidence>
<dbReference type="InterPro" id="IPR036291">
    <property type="entry name" value="NAD(P)-bd_dom_sf"/>
</dbReference>
<dbReference type="Proteomes" id="UP000663440">
    <property type="component" value="Chromosome"/>
</dbReference>
<organism evidence="2 3">
    <name type="scientific">Flavobacterium endoglycinae</name>
    <dbReference type="NCBI Taxonomy" id="2816357"/>
    <lineage>
        <taxon>Bacteria</taxon>
        <taxon>Pseudomonadati</taxon>
        <taxon>Bacteroidota</taxon>
        <taxon>Flavobacteriia</taxon>
        <taxon>Flavobacteriales</taxon>
        <taxon>Flavobacteriaceae</taxon>
        <taxon>Flavobacterium</taxon>
    </lineage>
</organism>
<name>A0ABX7QA14_9FLAO</name>